<dbReference type="EMBL" id="PKPP01005836">
    <property type="protein sequence ID" value="PWA58643.1"/>
    <property type="molecule type" value="Genomic_DNA"/>
</dbReference>
<proteinExistence type="predicted"/>
<accession>A0A2U1MBL7</accession>
<keyword evidence="3" id="KW-1185">Reference proteome</keyword>
<sequence>MPPVEQDLSAGANVTSTSGYDDSCDESRTLLHTTSVLMYKCMSKSNGPLKDVIEGVKEGEECQSSNGSDQGQELEKNGWEIKKICQCWIISLNTRMLIWHEASDYIMGDDLGTLDPFHFDDLGEIPFGDELNDSIFNAALPSLLEVDNYIEHIPDDFFGGVFGMHFINTWSNVARGLGITMLPIIDRTVPCARNPPQPFFYHVEYKPGPKIETSHVRDNNI</sequence>
<dbReference type="OrthoDB" id="671439at2759"/>
<dbReference type="Gene3D" id="3.30.559.10">
    <property type="entry name" value="Chloramphenicol acetyltransferase-like domain"/>
    <property type="match status" value="1"/>
</dbReference>
<feature type="region of interest" description="Disordered" evidence="1">
    <location>
        <begin position="1"/>
        <end position="24"/>
    </location>
</feature>
<comment type="caution">
    <text evidence="2">The sequence shown here is derived from an EMBL/GenBank/DDBJ whole genome shotgun (WGS) entry which is preliminary data.</text>
</comment>
<evidence type="ECO:0000313" key="3">
    <source>
        <dbReference type="Proteomes" id="UP000245207"/>
    </source>
</evidence>
<dbReference type="InterPro" id="IPR023213">
    <property type="entry name" value="CAT-like_dom_sf"/>
</dbReference>
<organism evidence="2 3">
    <name type="scientific">Artemisia annua</name>
    <name type="common">Sweet wormwood</name>
    <dbReference type="NCBI Taxonomy" id="35608"/>
    <lineage>
        <taxon>Eukaryota</taxon>
        <taxon>Viridiplantae</taxon>
        <taxon>Streptophyta</taxon>
        <taxon>Embryophyta</taxon>
        <taxon>Tracheophyta</taxon>
        <taxon>Spermatophyta</taxon>
        <taxon>Magnoliopsida</taxon>
        <taxon>eudicotyledons</taxon>
        <taxon>Gunneridae</taxon>
        <taxon>Pentapetalae</taxon>
        <taxon>asterids</taxon>
        <taxon>campanulids</taxon>
        <taxon>Asterales</taxon>
        <taxon>Asteraceae</taxon>
        <taxon>Asteroideae</taxon>
        <taxon>Anthemideae</taxon>
        <taxon>Artemisiinae</taxon>
        <taxon>Artemisia</taxon>
    </lineage>
</organism>
<evidence type="ECO:0000313" key="2">
    <source>
        <dbReference type="EMBL" id="PWA58643.1"/>
    </source>
</evidence>
<reference evidence="2 3" key="1">
    <citation type="journal article" date="2018" name="Mol. Plant">
        <title>The genome of Artemisia annua provides insight into the evolution of Asteraceae family and artemisinin biosynthesis.</title>
        <authorList>
            <person name="Shen Q."/>
            <person name="Zhang L."/>
            <person name="Liao Z."/>
            <person name="Wang S."/>
            <person name="Yan T."/>
            <person name="Shi P."/>
            <person name="Liu M."/>
            <person name="Fu X."/>
            <person name="Pan Q."/>
            <person name="Wang Y."/>
            <person name="Lv Z."/>
            <person name="Lu X."/>
            <person name="Zhang F."/>
            <person name="Jiang W."/>
            <person name="Ma Y."/>
            <person name="Chen M."/>
            <person name="Hao X."/>
            <person name="Li L."/>
            <person name="Tang Y."/>
            <person name="Lv G."/>
            <person name="Zhou Y."/>
            <person name="Sun X."/>
            <person name="Brodelius P.E."/>
            <person name="Rose J.K.C."/>
            <person name="Tang K."/>
        </authorList>
    </citation>
    <scope>NUCLEOTIDE SEQUENCE [LARGE SCALE GENOMIC DNA]</scope>
    <source>
        <strain evidence="3">cv. Huhao1</strain>
        <tissue evidence="2">Leaf</tissue>
    </source>
</reference>
<dbReference type="Proteomes" id="UP000245207">
    <property type="component" value="Unassembled WGS sequence"/>
</dbReference>
<evidence type="ECO:0000256" key="1">
    <source>
        <dbReference type="SAM" id="MobiDB-lite"/>
    </source>
</evidence>
<dbReference type="AlphaFoldDB" id="A0A2U1MBL7"/>
<dbReference type="STRING" id="35608.A0A2U1MBL7"/>
<dbReference type="GO" id="GO:0016740">
    <property type="term" value="F:transferase activity"/>
    <property type="evidence" value="ECO:0007669"/>
    <property type="project" value="UniProtKB-KW"/>
</dbReference>
<keyword evidence="2" id="KW-0808">Transferase</keyword>
<gene>
    <name evidence="2" type="ORF">CTI12_AA371300</name>
</gene>
<protein>
    <submittedName>
        <fullName evidence="2">Hydroxcinnamoyl-CoA quinate/shikimate hydroxycinnamoyltransferase</fullName>
    </submittedName>
</protein>
<name>A0A2U1MBL7_ARTAN</name>